<dbReference type="InterPro" id="IPR049874">
    <property type="entry name" value="ROK_cs"/>
</dbReference>
<dbReference type="Gene3D" id="3.30.420.40">
    <property type="match status" value="2"/>
</dbReference>
<dbReference type="Proteomes" id="UP000230821">
    <property type="component" value="Unassembled WGS sequence"/>
</dbReference>
<dbReference type="PANTHER" id="PTHR18964:SF149">
    <property type="entry name" value="BIFUNCTIONAL UDP-N-ACETYLGLUCOSAMINE 2-EPIMERASE_N-ACETYLMANNOSAMINE KINASE"/>
    <property type="match status" value="1"/>
</dbReference>
<reference evidence="2 3" key="1">
    <citation type="submission" date="2017-10" db="EMBL/GenBank/DDBJ databases">
        <title>Novel microbial diversity and functional potential in the marine mammal oral microbiome.</title>
        <authorList>
            <person name="Dudek N.K."/>
            <person name="Sun C.L."/>
            <person name="Burstein D."/>
            <person name="Kantor R.S."/>
            <person name="Aliaga Goltsman D.S."/>
            <person name="Bik E.M."/>
            <person name="Thomas B.C."/>
            <person name="Banfield J.F."/>
            <person name="Relman D.A."/>
        </authorList>
    </citation>
    <scope>NUCLEOTIDE SEQUENCE [LARGE SCALE GENOMIC DNA]</scope>
    <source>
        <strain evidence="2">DOLJORAL78_47_16</strain>
    </source>
</reference>
<dbReference type="AlphaFoldDB" id="A0A2G6KJ57"/>
<dbReference type="SUPFAM" id="SSF53067">
    <property type="entry name" value="Actin-like ATPase domain"/>
    <property type="match status" value="1"/>
</dbReference>
<accession>A0A2G6KJ57</accession>
<evidence type="ECO:0000313" key="2">
    <source>
        <dbReference type="EMBL" id="PIE35684.1"/>
    </source>
</evidence>
<dbReference type="InterPro" id="IPR000600">
    <property type="entry name" value="ROK"/>
</dbReference>
<gene>
    <name evidence="2" type="ORF">CSA56_03260</name>
</gene>
<protein>
    <recommendedName>
        <fullName evidence="4">Glucokinase</fullName>
    </recommendedName>
</protein>
<dbReference type="EMBL" id="PDSK01000036">
    <property type="protein sequence ID" value="PIE35684.1"/>
    <property type="molecule type" value="Genomic_DNA"/>
</dbReference>
<dbReference type="PROSITE" id="PS01125">
    <property type="entry name" value="ROK"/>
    <property type="match status" value="1"/>
</dbReference>
<organism evidence="2 3">
    <name type="scientific">candidate division KSB3 bacterium</name>
    <dbReference type="NCBI Taxonomy" id="2044937"/>
    <lineage>
        <taxon>Bacteria</taxon>
        <taxon>candidate division KSB3</taxon>
    </lineage>
</organism>
<comment type="caution">
    <text evidence="2">The sequence shown here is derived from an EMBL/GenBank/DDBJ whole genome shotgun (WGS) entry which is preliminary data.</text>
</comment>
<name>A0A2G6KJ57_9BACT</name>
<evidence type="ECO:0000256" key="1">
    <source>
        <dbReference type="ARBA" id="ARBA00006479"/>
    </source>
</evidence>
<dbReference type="Pfam" id="PF00480">
    <property type="entry name" value="ROK"/>
    <property type="match status" value="1"/>
</dbReference>
<comment type="similarity">
    <text evidence="1">Belongs to the ROK (NagC/XylR) family.</text>
</comment>
<evidence type="ECO:0008006" key="4">
    <source>
        <dbReference type="Google" id="ProtNLM"/>
    </source>
</evidence>
<sequence>MTKHETQHIMKNWVIGIDLGGTKIDIGLVNPQNRIVDRNRIPTNDNEGPQAVVERIAQQVAELERNLPPGEQIAALGICTPGPVDFDLGMILDPPNIPGLHNTPFRQMLAKRLDMPVSLEHDAKAAGLGDFHYGAGRDAGSMIYVVVGTGVGAAIIADGQVFRGEHNFAGEFGHMTMDRHGELCACGSRGCVETFMSGPWLARRYQQAVMSGGWTSSTHTVEAITGEEVARLAEQGEPLAIKIVVEAGEALGIAIASMAMMVNIDLYVIGGSVYKCGDLFLEPARTMVPHYSFQSVGSRVKIVATELDTDGPILGCAWQARQLIR</sequence>
<proteinExistence type="inferred from homology"/>
<dbReference type="PANTHER" id="PTHR18964">
    <property type="entry name" value="ROK (REPRESSOR, ORF, KINASE) FAMILY"/>
    <property type="match status" value="1"/>
</dbReference>
<dbReference type="InterPro" id="IPR043129">
    <property type="entry name" value="ATPase_NBD"/>
</dbReference>
<evidence type="ECO:0000313" key="3">
    <source>
        <dbReference type="Proteomes" id="UP000230821"/>
    </source>
</evidence>